<protein>
    <submittedName>
        <fullName evidence="3">Malate/L-lactate dehydrogenase</fullName>
        <ecNumber evidence="3">1.1.1.82</ecNumber>
    </submittedName>
</protein>
<accession>A0A176S2X0</accession>
<organism evidence="3 4">
    <name type="scientific">Candidatus Thiomargarita nelsonii</name>
    <dbReference type="NCBI Taxonomy" id="1003181"/>
    <lineage>
        <taxon>Bacteria</taxon>
        <taxon>Pseudomonadati</taxon>
        <taxon>Pseudomonadota</taxon>
        <taxon>Gammaproteobacteria</taxon>
        <taxon>Thiotrichales</taxon>
        <taxon>Thiotrichaceae</taxon>
        <taxon>Thiomargarita</taxon>
    </lineage>
</organism>
<dbReference type="GO" id="GO:0046554">
    <property type="term" value="F:L-malate dehydrogenase (NADP+) activity"/>
    <property type="evidence" value="ECO:0007669"/>
    <property type="project" value="UniProtKB-EC"/>
</dbReference>
<dbReference type="InterPro" id="IPR043143">
    <property type="entry name" value="Mal/L-sulf/L-lact_DH-like_NADP"/>
</dbReference>
<dbReference type="PANTHER" id="PTHR11091">
    <property type="entry name" value="OXIDOREDUCTASE-RELATED"/>
    <property type="match status" value="1"/>
</dbReference>
<evidence type="ECO:0000256" key="2">
    <source>
        <dbReference type="ARBA" id="ARBA00023002"/>
    </source>
</evidence>
<comment type="caution">
    <text evidence="3">The sequence shown here is derived from an EMBL/GenBank/DDBJ whole genome shotgun (WGS) entry which is preliminary data.</text>
</comment>
<proteinExistence type="inferred from homology"/>
<dbReference type="PANTHER" id="PTHR11091:SF0">
    <property type="entry name" value="MALATE DEHYDROGENASE"/>
    <property type="match status" value="1"/>
</dbReference>
<evidence type="ECO:0000313" key="4">
    <source>
        <dbReference type="Proteomes" id="UP000076962"/>
    </source>
</evidence>
<feature type="non-terminal residue" evidence="3">
    <location>
        <position position="1"/>
    </location>
</feature>
<dbReference type="InterPro" id="IPR003767">
    <property type="entry name" value="Malate/L-lactate_DH-like"/>
</dbReference>
<dbReference type="EC" id="1.1.1.82" evidence="3"/>
<dbReference type="InterPro" id="IPR036111">
    <property type="entry name" value="Mal/L-sulfo/L-lacto_DH-like_sf"/>
</dbReference>
<name>A0A176S2X0_9GAMM</name>
<keyword evidence="2 3" id="KW-0560">Oxidoreductase</keyword>
<dbReference type="AlphaFoldDB" id="A0A176S2X0"/>
<comment type="similarity">
    <text evidence="1">Belongs to the LDH2/MDH2 oxidoreductase family.</text>
</comment>
<dbReference type="Proteomes" id="UP000076962">
    <property type="component" value="Unassembled WGS sequence"/>
</dbReference>
<dbReference type="Pfam" id="PF02615">
    <property type="entry name" value="Ldh_2"/>
    <property type="match status" value="1"/>
</dbReference>
<gene>
    <name evidence="3" type="ORF">THIOM_001828</name>
</gene>
<keyword evidence="4" id="KW-1185">Reference proteome</keyword>
<dbReference type="SUPFAM" id="SSF89733">
    <property type="entry name" value="L-sulfolactate dehydrogenase-like"/>
    <property type="match status" value="1"/>
</dbReference>
<evidence type="ECO:0000313" key="3">
    <source>
        <dbReference type="EMBL" id="OAD22370.1"/>
    </source>
</evidence>
<dbReference type="EMBL" id="LUTY01000989">
    <property type="protein sequence ID" value="OAD22370.1"/>
    <property type="molecule type" value="Genomic_DNA"/>
</dbReference>
<dbReference type="Gene3D" id="3.30.1370.60">
    <property type="entry name" value="Hypothetical oxidoreductase yiak, domain 2"/>
    <property type="match status" value="1"/>
</dbReference>
<evidence type="ECO:0000256" key="1">
    <source>
        <dbReference type="ARBA" id="ARBA00006056"/>
    </source>
</evidence>
<reference evidence="3 4" key="1">
    <citation type="submission" date="2016-05" db="EMBL/GenBank/DDBJ databases">
        <title>Single-cell genome of chain-forming Candidatus Thiomargarita nelsonii and comparison to other large sulfur-oxidizing bacteria.</title>
        <authorList>
            <person name="Winkel M."/>
            <person name="Salman V."/>
            <person name="Woyke T."/>
            <person name="Schulz-Vogt H."/>
            <person name="Richter M."/>
            <person name="Flood B."/>
            <person name="Bailey J."/>
            <person name="Amann R."/>
            <person name="Mussmann M."/>
        </authorList>
    </citation>
    <scope>NUCLEOTIDE SEQUENCE [LARGE SCALE GENOMIC DNA]</scope>
    <source>
        <strain evidence="3 4">THI036</strain>
    </source>
</reference>
<sequence>GAGAYYVQMAAEDYKMGLAFSNSVPHVAPYSGITATLGTNPFAFGAPTRNGQSILVDFSTGASSGSVPQLP</sequence>